<keyword evidence="4" id="KW-1185">Reference proteome</keyword>
<feature type="compositionally biased region" description="Basic and acidic residues" evidence="1">
    <location>
        <begin position="351"/>
        <end position="363"/>
    </location>
</feature>
<gene>
    <name evidence="3" type="ORF">K444DRAFT_311874</name>
</gene>
<name>A0A2J6TLX0_9HELO</name>
<evidence type="ECO:0008006" key="5">
    <source>
        <dbReference type="Google" id="ProtNLM"/>
    </source>
</evidence>
<evidence type="ECO:0000256" key="2">
    <source>
        <dbReference type="SAM" id="Phobius"/>
    </source>
</evidence>
<dbReference type="EMBL" id="KZ613774">
    <property type="protein sequence ID" value="PMD64016.1"/>
    <property type="molecule type" value="Genomic_DNA"/>
</dbReference>
<feature type="region of interest" description="Disordered" evidence="1">
    <location>
        <begin position="347"/>
        <end position="376"/>
    </location>
</feature>
<dbReference type="OrthoDB" id="5215637at2759"/>
<evidence type="ECO:0000313" key="3">
    <source>
        <dbReference type="EMBL" id="PMD64016.1"/>
    </source>
</evidence>
<accession>A0A2J6TLX0</accession>
<dbReference type="STRING" id="1095630.A0A2J6TLX0"/>
<sequence>MPTQPRSLGQTCMLTASKLGILSICSRQLLISTAFIVAQWCQSATTTATCYLPNGQIAYDNIPCSDSLPSTCCSSDGACLSNGLCFHPTNIFARSSCTDQSWNAGVCTSFCKNVLTGSFCPILPCGDDLFCCGLGQPADACCSAGGGFFIGSGTLSLSTQTVTSTLTKVAVGGVFTATTTTTFSTTATFSSNQGCPTVGGVATTCANNQPNNAGSSASCPNCSTREAAIGAGIGIPLSAALLCSLILLFWRGKRDKENHPLAAVPPAMVPPTTSKPTMIQPYPAAPQSATVSNVHASGGSQTQQYLGQQREYAAYTQVRPRSDPVDPQFWEEPNQNHNQNIPLRVVSTGSDRGRYEVGDHVGRGEPPTYHPRTDLS</sequence>
<dbReference type="InParanoid" id="A0A2J6TLX0"/>
<evidence type="ECO:0000313" key="4">
    <source>
        <dbReference type="Proteomes" id="UP000235371"/>
    </source>
</evidence>
<dbReference type="AlphaFoldDB" id="A0A2J6TLX0"/>
<feature type="transmembrane region" description="Helical" evidence="2">
    <location>
        <begin position="227"/>
        <end position="250"/>
    </location>
</feature>
<protein>
    <recommendedName>
        <fullName evidence="5">Mid2 domain-containing protein</fullName>
    </recommendedName>
</protein>
<dbReference type="Proteomes" id="UP000235371">
    <property type="component" value="Unassembled WGS sequence"/>
</dbReference>
<dbReference type="GeneID" id="36579897"/>
<organism evidence="3 4">
    <name type="scientific">Hyaloscypha bicolor E</name>
    <dbReference type="NCBI Taxonomy" id="1095630"/>
    <lineage>
        <taxon>Eukaryota</taxon>
        <taxon>Fungi</taxon>
        <taxon>Dikarya</taxon>
        <taxon>Ascomycota</taxon>
        <taxon>Pezizomycotina</taxon>
        <taxon>Leotiomycetes</taxon>
        <taxon>Helotiales</taxon>
        <taxon>Hyaloscyphaceae</taxon>
        <taxon>Hyaloscypha</taxon>
        <taxon>Hyaloscypha bicolor</taxon>
    </lineage>
</organism>
<dbReference type="RefSeq" id="XP_024740920.1">
    <property type="nucleotide sequence ID" value="XM_024871815.1"/>
</dbReference>
<reference evidence="3 4" key="1">
    <citation type="submission" date="2016-04" db="EMBL/GenBank/DDBJ databases">
        <title>A degradative enzymes factory behind the ericoid mycorrhizal symbiosis.</title>
        <authorList>
            <consortium name="DOE Joint Genome Institute"/>
            <person name="Martino E."/>
            <person name="Morin E."/>
            <person name="Grelet G."/>
            <person name="Kuo A."/>
            <person name="Kohler A."/>
            <person name="Daghino S."/>
            <person name="Barry K."/>
            <person name="Choi C."/>
            <person name="Cichocki N."/>
            <person name="Clum A."/>
            <person name="Copeland A."/>
            <person name="Hainaut M."/>
            <person name="Haridas S."/>
            <person name="Labutti K."/>
            <person name="Lindquist E."/>
            <person name="Lipzen A."/>
            <person name="Khouja H.-R."/>
            <person name="Murat C."/>
            <person name="Ohm R."/>
            <person name="Olson A."/>
            <person name="Spatafora J."/>
            <person name="Veneault-Fourrey C."/>
            <person name="Henrissat B."/>
            <person name="Grigoriev I."/>
            <person name="Martin F."/>
            <person name="Perotto S."/>
        </authorList>
    </citation>
    <scope>NUCLEOTIDE SEQUENCE [LARGE SCALE GENOMIC DNA]</scope>
    <source>
        <strain evidence="3 4">E</strain>
    </source>
</reference>
<keyword evidence="2" id="KW-0812">Transmembrane</keyword>
<keyword evidence="2" id="KW-0472">Membrane</keyword>
<evidence type="ECO:0000256" key="1">
    <source>
        <dbReference type="SAM" id="MobiDB-lite"/>
    </source>
</evidence>
<keyword evidence="2" id="KW-1133">Transmembrane helix</keyword>
<proteinExistence type="predicted"/>